<organism evidence="1 2">
    <name type="scientific">Fusarium beomiforme</name>
    <dbReference type="NCBI Taxonomy" id="44412"/>
    <lineage>
        <taxon>Eukaryota</taxon>
        <taxon>Fungi</taxon>
        <taxon>Dikarya</taxon>
        <taxon>Ascomycota</taxon>
        <taxon>Pezizomycotina</taxon>
        <taxon>Sordariomycetes</taxon>
        <taxon>Hypocreomycetidae</taxon>
        <taxon>Hypocreales</taxon>
        <taxon>Nectriaceae</taxon>
        <taxon>Fusarium</taxon>
        <taxon>Fusarium burgessii species complex</taxon>
    </lineage>
</organism>
<dbReference type="AlphaFoldDB" id="A0A9P5AII7"/>
<dbReference type="OrthoDB" id="5085199at2759"/>
<name>A0A9P5AII7_9HYPO</name>
<comment type="caution">
    <text evidence="1">The sequence shown here is derived from an EMBL/GenBank/DDBJ whole genome shotgun (WGS) entry which is preliminary data.</text>
</comment>
<sequence length="96" mass="10750">MLDKLVKKLIGGDEFGGLHNPEAIIVKGQDLDHKYGYMYGNYYEKEERKKAAKMTGSYMNGNGGGSAAWSRSFDNMYTTESKAICDIDAKWNNKPS</sequence>
<proteinExistence type="predicted"/>
<evidence type="ECO:0000313" key="1">
    <source>
        <dbReference type="EMBL" id="KAF4339351.1"/>
    </source>
</evidence>
<protein>
    <submittedName>
        <fullName evidence="1">Uncharacterized protein</fullName>
    </submittedName>
</protein>
<gene>
    <name evidence="1" type="ORF">FBEOM_6765</name>
</gene>
<reference evidence="1" key="2">
    <citation type="submission" date="2020-02" db="EMBL/GenBank/DDBJ databases">
        <title>Identification and distribution of gene clusters putatively required for synthesis of sphingolipid metabolism inhibitors in phylogenetically diverse species of the filamentous fungus Fusarium.</title>
        <authorList>
            <person name="Kim H.-S."/>
            <person name="Busman M."/>
            <person name="Brown D.W."/>
            <person name="Divon H."/>
            <person name="Uhlig S."/>
            <person name="Proctor R.H."/>
        </authorList>
    </citation>
    <scope>NUCLEOTIDE SEQUENCE</scope>
    <source>
        <strain evidence="1">NRRL 25174</strain>
    </source>
</reference>
<reference evidence="1" key="1">
    <citation type="journal article" date="2017" name="Mycologia">
        <title>Fusarium algeriense, sp. nov., a novel toxigenic crown rot pathogen of durum wheat from Algeria is nested in the Fusarium burgessii species complex.</title>
        <authorList>
            <person name="Laraba I."/>
            <person name="Keddad A."/>
            <person name="Boureghda H."/>
            <person name="Abdallah N."/>
            <person name="Vaughan M.M."/>
            <person name="Proctor R.H."/>
            <person name="Busman M."/>
            <person name="O'Donnell K."/>
        </authorList>
    </citation>
    <scope>NUCLEOTIDE SEQUENCE</scope>
    <source>
        <strain evidence="1">NRRL 25174</strain>
    </source>
</reference>
<accession>A0A9P5AII7</accession>
<keyword evidence="2" id="KW-1185">Reference proteome</keyword>
<dbReference type="EMBL" id="PVQB02000288">
    <property type="protein sequence ID" value="KAF4339351.1"/>
    <property type="molecule type" value="Genomic_DNA"/>
</dbReference>
<dbReference type="Proteomes" id="UP000730481">
    <property type="component" value="Unassembled WGS sequence"/>
</dbReference>
<evidence type="ECO:0000313" key="2">
    <source>
        <dbReference type="Proteomes" id="UP000730481"/>
    </source>
</evidence>